<feature type="domain" description="HTH araC/xylS-type" evidence="4">
    <location>
        <begin position="239"/>
        <end position="338"/>
    </location>
</feature>
<accession>A0A1G8CPZ4</accession>
<dbReference type="PANTHER" id="PTHR47894:SF4">
    <property type="entry name" value="HTH-TYPE TRANSCRIPTIONAL REGULATOR GADX"/>
    <property type="match status" value="1"/>
</dbReference>
<evidence type="ECO:0000313" key="6">
    <source>
        <dbReference type="Proteomes" id="UP000198854"/>
    </source>
</evidence>
<dbReference type="InterPro" id="IPR018060">
    <property type="entry name" value="HTH_AraC"/>
</dbReference>
<proteinExistence type="predicted"/>
<dbReference type="Proteomes" id="UP000198854">
    <property type="component" value="Unassembled WGS sequence"/>
</dbReference>
<dbReference type="STRING" id="861298.SAMN04488136_11710"/>
<dbReference type="Gene3D" id="1.10.10.60">
    <property type="entry name" value="Homeodomain-like"/>
    <property type="match status" value="1"/>
</dbReference>
<organism evidence="5 6">
    <name type="scientific">Vibrio xiamenensis</name>
    <dbReference type="NCBI Taxonomy" id="861298"/>
    <lineage>
        <taxon>Bacteria</taxon>
        <taxon>Pseudomonadati</taxon>
        <taxon>Pseudomonadota</taxon>
        <taxon>Gammaproteobacteria</taxon>
        <taxon>Vibrionales</taxon>
        <taxon>Vibrionaceae</taxon>
        <taxon>Vibrio</taxon>
    </lineage>
</organism>
<dbReference type="RefSeq" id="WP_093275202.1">
    <property type="nucleotide sequence ID" value="NZ_FNDD01000017.1"/>
</dbReference>
<evidence type="ECO:0000256" key="2">
    <source>
        <dbReference type="ARBA" id="ARBA00023125"/>
    </source>
</evidence>
<evidence type="ECO:0000313" key="5">
    <source>
        <dbReference type="EMBL" id="SDH47384.1"/>
    </source>
</evidence>
<keyword evidence="6" id="KW-1185">Reference proteome</keyword>
<dbReference type="GO" id="GO:0005829">
    <property type="term" value="C:cytosol"/>
    <property type="evidence" value="ECO:0007669"/>
    <property type="project" value="TreeGrafter"/>
</dbReference>
<keyword evidence="2 5" id="KW-0238">DNA-binding</keyword>
<dbReference type="OrthoDB" id="6506763at2"/>
<name>A0A1G8CPZ4_9VIBR</name>
<dbReference type="SUPFAM" id="SSF46689">
    <property type="entry name" value="Homeodomain-like"/>
    <property type="match status" value="1"/>
</dbReference>
<dbReference type="GO" id="GO:0003700">
    <property type="term" value="F:DNA-binding transcription factor activity"/>
    <property type="evidence" value="ECO:0007669"/>
    <property type="project" value="InterPro"/>
</dbReference>
<dbReference type="InterPro" id="IPR009057">
    <property type="entry name" value="Homeodomain-like_sf"/>
</dbReference>
<evidence type="ECO:0000256" key="3">
    <source>
        <dbReference type="ARBA" id="ARBA00023163"/>
    </source>
</evidence>
<reference evidence="6" key="1">
    <citation type="submission" date="2016-10" db="EMBL/GenBank/DDBJ databases">
        <authorList>
            <person name="Varghese N."/>
            <person name="Submissions S."/>
        </authorList>
    </citation>
    <scope>NUCLEOTIDE SEQUENCE [LARGE SCALE GENOMIC DNA]</scope>
    <source>
        <strain evidence="6">CGMCC 1.10228</strain>
    </source>
</reference>
<dbReference type="PANTHER" id="PTHR47894">
    <property type="entry name" value="HTH-TYPE TRANSCRIPTIONAL REGULATOR GADX"/>
    <property type="match status" value="1"/>
</dbReference>
<keyword evidence="1" id="KW-0805">Transcription regulation</keyword>
<evidence type="ECO:0000259" key="4">
    <source>
        <dbReference type="PROSITE" id="PS01124"/>
    </source>
</evidence>
<dbReference type="SMART" id="SM00342">
    <property type="entry name" value="HTH_ARAC"/>
    <property type="match status" value="1"/>
</dbReference>
<keyword evidence="3" id="KW-0804">Transcription</keyword>
<dbReference type="GO" id="GO:0000976">
    <property type="term" value="F:transcription cis-regulatory region binding"/>
    <property type="evidence" value="ECO:0007669"/>
    <property type="project" value="TreeGrafter"/>
</dbReference>
<gene>
    <name evidence="5" type="ORF">SAMN04488136_11710</name>
</gene>
<protein>
    <submittedName>
        <fullName evidence="5">AraC-type DNA-binding protein</fullName>
    </submittedName>
</protein>
<sequence>MSNISNKVVNSLFKTLSTNGSDVQKLQDICGISEYELSRIQGRVSRHSYAKLMTHLYQQHKYFLLTELVKNPQQTLIAFYSTFPELVSYCLNSTTPRQLIMRYLEFRFVVGSCDQIIVTNNGLETRLRYTDEFLSDKTSYSAMANFLNLLCMLNTLQPHIKVNIKLTGNPQINKAVLNSAFNTHIEWKHQYNDMYISNSYLDTELNSFNENLFNLQREALVSIGKEIETKGSFSFIIEDQIRAKIEQNNLDSDTNLLNEVCEGLNISRWTLYRKLTHEQTSFSALLKKVRLEMSLHLLLDSKRSVQEISDLTGFGSSSAFSRFFYSNMGVAPLYYRKERTQ</sequence>
<dbReference type="EMBL" id="FNDD01000017">
    <property type="protein sequence ID" value="SDH47384.1"/>
    <property type="molecule type" value="Genomic_DNA"/>
</dbReference>
<dbReference type="PROSITE" id="PS01124">
    <property type="entry name" value="HTH_ARAC_FAMILY_2"/>
    <property type="match status" value="1"/>
</dbReference>
<dbReference type="Pfam" id="PF12833">
    <property type="entry name" value="HTH_18"/>
    <property type="match status" value="1"/>
</dbReference>
<dbReference type="AlphaFoldDB" id="A0A1G8CPZ4"/>
<evidence type="ECO:0000256" key="1">
    <source>
        <dbReference type="ARBA" id="ARBA00023015"/>
    </source>
</evidence>